<dbReference type="RefSeq" id="WP_126791660.1">
    <property type="nucleotide sequence ID" value="NZ_CP060720.1"/>
</dbReference>
<organism evidence="1 2">
    <name type="scientific">Vagococcus carniphilus</name>
    <dbReference type="NCBI Taxonomy" id="218144"/>
    <lineage>
        <taxon>Bacteria</taxon>
        <taxon>Bacillati</taxon>
        <taxon>Bacillota</taxon>
        <taxon>Bacilli</taxon>
        <taxon>Lactobacillales</taxon>
        <taxon>Enterococcaceae</taxon>
        <taxon>Vagococcus</taxon>
    </lineage>
</organism>
<dbReference type="Proteomes" id="UP000288028">
    <property type="component" value="Unassembled WGS sequence"/>
</dbReference>
<dbReference type="GeneID" id="95580450"/>
<accession>A0A430B7Z0</accession>
<dbReference type="EMBL" id="NGKB01000002">
    <property type="protein sequence ID" value="RSU16454.1"/>
    <property type="molecule type" value="Genomic_DNA"/>
</dbReference>
<name>A0A430B7Z0_9ENTE</name>
<evidence type="ECO:0000313" key="2">
    <source>
        <dbReference type="Proteomes" id="UP000288028"/>
    </source>
</evidence>
<proteinExistence type="predicted"/>
<evidence type="ECO:0000313" key="1">
    <source>
        <dbReference type="EMBL" id="RSU16454.1"/>
    </source>
</evidence>
<sequence length="96" mass="11190">MLCIKSEKNELILNFYSDLSKQHANFLKIFIKDRLDIFNNIDIDSINELAKEEAAYLTISNTCHRECENLLVVSDYPTRNEILDVLEKVKTVLKLN</sequence>
<reference evidence="1 2" key="1">
    <citation type="submission" date="2017-05" db="EMBL/GenBank/DDBJ databases">
        <title>Vagococcus spp. assemblies.</title>
        <authorList>
            <person name="Gulvik C.A."/>
        </authorList>
    </citation>
    <scope>NUCLEOTIDE SEQUENCE [LARGE SCALE GENOMIC DNA]</scope>
    <source>
        <strain evidence="1 2">SS1714</strain>
    </source>
</reference>
<protein>
    <submittedName>
        <fullName evidence="1">Uncharacterized protein</fullName>
    </submittedName>
</protein>
<dbReference type="AlphaFoldDB" id="A0A430B7Z0"/>
<keyword evidence="2" id="KW-1185">Reference proteome</keyword>
<gene>
    <name evidence="1" type="ORF">CBF28_02690</name>
</gene>
<comment type="caution">
    <text evidence="1">The sequence shown here is derived from an EMBL/GenBank/DDBJ whole genome shotgun (WGS) entry which is preliminary data.</text>
</comment>